<dbReference type="PANTHER" id="PTHR30288">
    <property type="entry name" value="FLAGELLAR CAP/ASSEMBLY PROTEIN FLID"/>
    <property type="match status" value="1"/>
</dbReference>
<dbReference type="OrthoDB" id="9776025at2"/>
<comment type="function">
    <text evidence="5">Required for morphogenesis and for the elongation of the flagellar filament by facilitating polymerization of the flagellin monomers at the tip of growing filament. Forms a capping structure, which prevents flagellin subunits (transported through the central channel of the flagellum) from leaking out without polymerization at the distal end.</text>
</comment>
<evidence type="ECO:0000256" key="4">
    <source>
        <dbReference type="ARBA" id="ARBA00023143"/>
    </source>
</evidence>
<protein>
    <recommendedName>
        <fullName evidence="5">Flagellar hook-associated protein 2</fullName>
        <shortName evidence="5">HAP2</shortName>
    </recommendedName>
    <alternativeName>
        <fullName evidence="5">Flagellar cap protein</fullName>
    </alternativeName>
</protein>
<dbReference type="Pfam" id="PF07195">
    <property type="entry name" value="FliD_C"/>
    <property type="match status" value="1"/>
</dbReference>
<proteinExistence type="inferred from homology"/>
<sequence length="675" mass="74753">MRINGFSGIDVDTMVKDMMKPYNVKVDKQKQQRDLIKWKQDLYRDVTKDMRGMYNKYFDVLSKDYLLSTSNLSSTKAESKDSSILNVSGLSGAKSGTYKVNIDKLATTASVKSEINLKDGINTKLDLDSDVTLTFNINGKDKEVVIKQGSTVEEMMNTINGSLKDSDIKASYSEFTGGLTIENTKTGNNSSLQVKGLDNIKIDGKAVFGIGGTTLTKGDLDFTEILAKNKELSLSSLKGNTIKFKGKDTDGNEVEKEVVIEEEDTIESLEKKLTDEGATVNFEDGKLKVNDEEKLDARNAITKDTSLKPLFGKELQIGDEKITIQDTDTLESLALKINKTTERSVSLAGGKIALEVQGDKAISFSDSGVKVESQKFNEINGHDAEFEIILPGSNKPIKQTSEKNIFTKDNITFNFNDIGETTFTVKNDVSGAVDKITGFIDDYNKLVSDMYSKVTTKKNKMGEYLPLTDEQKKDMSEDEIKRWEEKGKTGLLKGDMLLNSILGDMRGVFDSYTGMGKELNKIGISLSEDTTKPNCLDIDKDKLAKALENDGEDVINMLISTEQIQATKHNGEPIVDSKGKPVMVSKGVFAKLKDKTRDACMKYQSTLSEKAGVYGATGDDELSKAITKRNDKIKEMEKDLQVREQAFYVKFSRLEQAMNKFNSQQSALSQQFGGM</sequence>
<dbReference type="InterPro" id="IPR003481">
    <property type="entry name" value="FliD_N"/>
</dbReference>
<feature type="domain" description="Flagellar hook-associated protein 2 C-terminal" evidence="7">
    <location>
        <begin position="382"/>
        <end position="663"/>
    </location>
</feature>
<keyword evidence="5" id="KW-0964">Secreted</keyword>
<evidence type="ECO:0000313" key="8">
    <source>
        <dbReference type="EMBL" id="SFA74467.1"/>
    </source>
</evidence>
<evidence type="ECO:0000256" key="3">
    <source>
        <dbReference type="ARBA" id="ARBA00023054"/>
    </source>
</evidence>
<dbReference type="RefSeq" id="WP_090038012.1">
    <property type="nucleotide sequence ID" value="NZ_FOKI01000002.1"/>
</dbReference>
<accession>A0A1I0VEI9</accession>
<gene>
    <name evidence="8" type="ORF">SAMN04488528_10027</name>
</gene>
<dbReference type="EMBL" id="FOKI01000002">
    <property type="protein sequence ID" value="SFA74467.1"/>
    <property type="molecule type" value="Genomic_DNA"/>
</dbReference>
<dbReference type="InterPro" id="IPR010809">
    <property type="entry name" value="FliD_C"/>
</dbReference>
<organism evidence="8 9">
    <name type="scientific">Clostridium frigidicarnis</name>
    <dbReference type="NCBI Taxonomy" id="84698"/>
    <lineage>
        <taxon>Bacteria</taxon>
        <taxon>Bacillati</taxon>
        <taxon>Bacillota</taxon>
        <taxon>Clostridia</taxon>
        <taxon>Eubacteriales</taxon>
        <taxon>Clostridiaceae</taxon>
        <taxon>Clostridium</taxon>
    </lineage>
</organism>
<evidence type="ECO:0000256" key="1">
    <source>
        <dbReference type="ARBA" id="ARBA00009764"/>
    </source>
</evidence>
<evidence type="ECO:0000256" key="5">
    <source>
        <dbReference type="RuleBase" id="RU362066"/>
    </source>
</evidence>
<dbReference type="Pfam" id="PF02465">
    <property type="entry name" value="FliD_N"/>
    <property type="match status" value="1"/>
</dbReference>
<dbReference type="GO" id="GO:0007155">
    <property type="term" value="P:cell adhesion"/>
    <property type="evidence" value="ECO:0007669"/>
    <property type="project" value="InterPro"/>
</dbReference>
<comment type="subunit">
    <text evidence="2 5">Homopentamer.</text>
</comment>
<feature type="domain" description="Flagellar hook-associated protein 2 N-terminal" evidence="6">
    <location>
        <begin position="7"/>
        <end position="108"/>
    </location>
</feature>
<name>A0A1I0VEI9_9CLOT</name>
<dbReference type="GO" id="GO:0009421">
    <property type="term" value="C:bacterial-type flagellum filament cap"/>
    <property type="evidence" value="ECO:0007669"/>
    <property type="project" value="InterPro"/>
</dbReference>
<keyword evidence="9" id="KW-1185">Reference proteome</keyword>
<evidence type="ECO:0000256" key="2">
    <source>
        <dbReference type="ARBA" id="ARBA00011255"/>
    </source>
</evidence>
<dbReference type="AlphaFoldDB" id="A0A1I0VEI9"/>
<keyword evidence="8" id="KW-0969">Cilium</keyword>
<keyword evidence="4 5" id="KW-0975">Bacterial flagellum</keyword>
<reference evidence="8 9" key="1">
    <citation type="submission" date="2016-10" db="EMBL/GenBank/DDBJ databases">
        <authorList>
            <person name="de Groot N.N."/>
        </authorList>
    </citation>
    <scope>NUCLEOTIDE SEQUENCE [LARGE SCALE GENOMIC DNA]</scope>
    <source>
        <strain evidence="8 9">DSM 12271</strain>
    </source>
</reference>
<keyword evidence="8" id="KW-0966">Cell projection</keyword>
<evidence type="ECO:0000259" key="7">
    <source>
        <dbReference type="Pfam" id="PF07195"/>
    </source>
</evidence>
<comment type="similarity">
    <text evidence="1 5">Belongs to the FliD family.</text>
</comment>
<keyword evidence="3" id="KW-0175">Coiled coil</keyword>
<dbReference type="PANTHER" id="PTHR30288:SF0">
    <property type="entry name" value="FLAGELLAR HOOK-ASSOCIATED PROTEIN 2"/>
    <property type="match status" value="1"/>
</dbReference>
<dbReference type="InterPro" id="IPR040026">
    <property type="entry name" value="FliD"/>
</dbReference>
<comment type="subcellular location">
    <subcellularLocation>
        <location evidence="5">Secreted</location>
    </subcellularLocation>
    <subcellularLocation>
        <location evidence="5">Bacterial flagellum</location>
    </subcellularLocation>
</comment>
<dbReference type="STRING" id="84698.SAMN04488528_10027"/>
<evidence type="ECO:0000259" key="6">
    <source>
        <dbReference type="Pfam" id="PF02465"/>
    </source>
</evidence>
<evidence type="ECO:0000313" key="9">
    <source>
        <dbReference type="Proteomes" id="UP000198619"/>
    </source>
</evidence>
<dbReference type="GO" id="GO:0005576">
    <property type="term" value="C:extracellular region"/>
    <property type="evidence" value="ECO:0007669"/>
    <property type="project" value="UniProtKB-SubCell"/>
</dbReference>
<keyword evidence="8" id="KW-0282">Flagellum</keyword>
<dbReference type="GO" id="GO:0071973">
    <property type="term" value="P:bacterial-type flagellum-dependent cell motility"/>
    <property type="evidence" value="ECO:0007669"/>
    <property type="project" value="TreeGrafter"/>
</dbReference>
<dbReference type="GO" id="GO:0009424">
    <property type="term" value="C:bacterial-type flagellum hook"/>
    <property type="evidence" value="ECO:0007669"/>
    <property type="project" value="UniProtKB-UniRule"/>
</dbReference>
<dbReference type="Proteomes" id="UP000198619">
    <property type="component" value="Unassembled WGS sequence"/>
</dbReference>